<protein>
    <submittedName>
        <fullName evidence="2">Uncharacterized protein</fullName>
    </submittedName>
</protein>
<proteinExistence type="predicted"/>
<dbReference type="AlphaFoldDB" id="A0A7S2NJM2"/>
<feature type="compositionally biased region" description="Low complexity" evidence="1">
    <location>
        <begin position="165"/>
        <end position="180"/>
    </location>
</feature>
<evidence type="ECO:0000313" key="2">
    <source>
        <dbReference type="EMBL" id="CAD9542756.1"/>
    </source>
</evidence>
<evidence type="ECO:0000256" key="1">
    <source>
        <dbReference type="SAM" id="MobiDB-lite"/>
    </source>
</evidence>
<gene>
    <name evidence="2" type="ORF">AAND1436_LOCUS48624</name>
</gene>
<sequence>MAVTRELVKYALSPKLLPYRKLIGTHVGADEIFWQTLVLNIPKFAQNVSRQGWYIRWGHGKTDHSPDTLTEGYEEDMLRLRENFLFMRKVNGQDSQQLMNDVDKWIQQGNDAVPGPHEQSQDEPNNIVPCSSVIVANMGSWPTQEEEASVASLPQEGAPLPPPVAAGQPPSAGSALPGSPDKQSWHGTKSRKQLLESYKWYMQNQ</sequence>
<name>A0A7S2NJM2_9DINO</name>
<accession>A0A7S2NJM2</accession>
<reference evidence="2" key="1">
    <citation type="submission" date="2021-01" db="EMBL/GenBank/DDBJ databases">
        <authorList>
            <person name="Corre E."/>
            <person name="Pelletier E."/>
            <person name="Niang G."/>
            <person name="Scheremetjew M."/>
            <person name="Finn R."/>
            <person name="Kale V."/>
            <person name="Holt S."/>
            <person name="Cochrane G."/>
            <person name="Meng A."/>
            <person name="Brown T."/>
            <person name="Cohen L."/>
        </authorList>
    </citation>
    <scope>NUCLEOTIDE SEQUENCE</scope>
    <source>
        <strain evidence="2">CCMP2222</strain>
    </source>
</reference>
<feature type="region of interest" description="Disordered" evidence="1">
    <location>
        <begin position="141"/>
        <end position="190"/>
    </location>
</feature>
<organism evidence="2">
    <name type="scientific">Alexandrium andersonii</name>
    <dbReference type="NCBI Taxonomy" id="327968"/>
    <lineage>
        <taxon>Eukaryota</taxon>
        <taxon>Sar</taxon>
        <taxon>Alveolata</taxon>
        <taxon>Dinophyceae</taxon>
        <taxon>Gonyaulacales</taxon>
        <taxon>Pyrocystaceae</taxon>
        <taxon>Alexandrium</taxon>
    </lineage>
</organism>
<dbReference type="EMBL" id="HBGQ01101702">
    <property type="protein sequence ID" value="CAD9542756.1"/>
    <property type="molecule type" value="Transcribed_RNA"/>
</dbReference>
<feature type="region of interest" description="Disordered" evidence="1">
    <location>
        <begin position="107"/>
        <end position="126"/>
    </location>
</feature>